<dbReference type="Gramene" id="ONK65194">
    <property type="protein sequence ID" value="ONK65194"/>
    <property type="gene ID" value="A4U43_C07F34650"/>
</dbReference>
<dbReference type="EMBL" id="CM007387">
    <property type="protein sequence ID" value="ONK65194.1"/>
    <property type="molecule type" value="Genomic_DNA"/>
</dbReference>
<reference evidence="3" key="1">
    <citation type="journal article" date="2017" name="Nat. Commun.">
        <title>The asparagus genome sheds light on the origin and evolution of a young Y chromosome.</title>
        <authorList>
            <person name="Harkess A."/>
            <person name="Zhou J."/>
            <person name="Xu C."/>
            <person name="Bowers J.E."/>
            <person name="Van der Hulst R."/>
            <person name="Ayyampalayam S."/>
            <person name="Mercati F."/>
            <person name="Riccardi P."/>
            <person name="McKain M.R."/>
            <person name="Kakrana A."/>
            <person name="Tang H."/>
            <person name="Ray J."/>
            <person name="Groenendijk J."/>
            <person name="Arikit S."/>
            <person name="Mathioni S.M."/>
            <person name="Nakano M."/>
            <person name="Shan H."/>
            <person name="Telgmann-Rauber A."/>
            <person name="Kanno A."/>
            <person name="Yue Z."/>
            <person name="Chen H."/>
            <person name="Li W."/>
            <person name="Chen Y."/>
            <person name="Xu X."/>
            <person name="Zhang Y."/>
            <person name="Luo S."/>
            <person name="Chen H."/>
            <person name="Gao J."/>
            <person name="Mao Z."/>
            <person name="Pires J.C."/>
            <person name="Luo M."/>
            <person name="Kudrna D."/>
            <person name="Wing R.A."/>
            <person name="Meyers B.C."/>
            <person name="Yi K."/>
            <person name="Kong H."/>
            <person name="Lavrijsen P."/>
            <person name="Sunseri F."/>
            <person name="Falavigna A."/>
            <person name="Ye Y."/>
            <person name="Leebens-Mack J.H."/>
            <person name="Chen G."/>
        </authorList>
    </citation>
    <scope>NUCLEOTIDE SEQUENCE [LARGE SCALE GENOMIC DNA]</scope>
    <source>
        <strain evidence="3">cv. DH0086</strain>
    </source>
</reference>
<proteinExistence type="predicted"/>
<organism evidence="2 3">
    <name type="scientific">Asparagus officinalis</name>
    <name type="common">Garden asparagus</name>
    <dbReference type="NCBI Taxonomy" id="4686"/>
    <lineage>
        <taxon>Eukaryota</taxon>
        <taxon>Viridiplantae</taxon>
        <taxon>Streptophyta</taxon>
        <taxon>Embryophyta</taxon>
        <taxon>Tracheophyta</taxon>
        <taxon>Spermatophyta</taxon>
        <taxon>Magnoliopsida</taxon>
        <taxon>Liliopsida</taxon>
        <taxon>Asparagales</taxon>
        <taxon>Asparagaceae</taxon>
        <taxon>Asparagoideae</taxon>
        <taxon>Asparagus</taxon>
    </lineage>
</organism>
<dbReference type="AlphaFoldDB" id="A0A5P1EHD1"/>
<feature type="region of interest" description="Disordered" evidence="1">
    <location>
        <begin position="37"/>
        <end position="95"/>
    </location>
</feature>
<evidence type="ECO:0000256" key="1">
    <source>
        <dbReference type="SAM" id="MobiDB-lite"/>
    </source>
</evidence>
<evidence type="ECO:0000313" key="3">
    <source>
        <dbReference type="Proteomes" id="UP000243459"/>
    </source>
</evidence>
<gene>
    <name evidence="2" type="ORF">A4U43_C07F34650</name>
</gene>
<name>A0A5P1EHD1_ASPOF</name>
<dbReference type="Proteomes" id="UP000243459">
    <property type="component" value="Chromosome 7"/>
</dbReference>
<keyword evidence="3" id="KW-1185">Reference proteome</keyword>
<sequence>MRRRGFTVEKAGRPRVLFRAVKDLDAVRRRRVDRREVGRGPYGPAVAGRSRANRHNPCSAMATAVSVKSQCSRRRSRGSWPTSREGGPAADDRAP</sequence>
<evidence type="ECO:0000313" key="2">
    <source>
        <dbReference type="EMBL" id="ONK65194.1"/>
    </source>
</evidence>
<protein>
    <submittedName>
        <fullName evidence="2">Uncharacterized protein</fullName>
    </submittedName>
</protein>
<accession>A0A5P1EHD1</accession>